<protein>
    <submittedName>
        <fullName evidence="2">Hydrolase</fullName>
    </submittedName>
</protein>
<dbReference type="EMBL" id="BMNE01000003">
    <property type="protein sequence ID" value="GGN82189.1"/>
    <property type="molecule type" value="Genomic_DNA"/>
</dbReference>
<organism evidence="2 3">
    <name type="scientific">Nocardia rhizosphaerihabitans</name>
    <dbReference type="NCBI Taxonomy" id="1691570"/>
    <lineage>
        <taxon>Bacteria</taxon>
        <taxon>Bacillati</taxon>
        <taxon>Actinomycetota</taxon>
        <taxon>Actinomycetes</taxon>
        <taxon>Mycobacteriales</taxon>
        <taxon>Nocardiaceae</taxon>
        <taxon>Nocardia</taxon>
    </lineage>
</organism>
<reference evidence="3" key="1">
    <citation type="journal article" date="2019" name="Int. J. Syst. Evol. Microbiol.">
        <title>The Global Catalogue of Microorganisms (GCM) 10K type strain sequencing project: providing services to taxonomists for standard genome sequencing and annotation.</title>
        <authorList>
            <consortium name="The Broad Institute Genomics Platform"/>
            <consortium name="The Broad Institute Genome Sequencing Center for Infectious Disease"/>
            <person name="Wu L."/>
            <person name="Ma J."/>
        </authorList>
    </citation>
    <scope>NUCLEOTIDE SEQUENCE [LARGE SCALE GENOMIC DNA]</scope>
    <source>
        <strain evidence="3">CGMCC 4.7329</strain>
    </source>
</reference>
<dbReference type="PRINTS" id="PR00111">
    <property type="entry name" value="ABHYDROLASE"/>
</dbReference>
<keyword evidence="2" id="KW-0378">Hydrolase</keyword>
<dbReference type="GO" id="GO:0016787">
    <property type="term" value="F:hydrolase activity"/>
    <property type="evidence" value="ECO:0007669"/>
    <property type="project" value="UniProtKB-KW"/>
</dbReference>
<keyword evidence="3" id="KW-1185">Reference proteome</keyword>
<dbReference type="PANTHER" id="PTHR43798:SF33">
    <property type="entry name" value="HYDROLASE, PUTATIVE (AFU_ORTHOLOGUE AFUA_2G14860)-RELATED"/>
    <property type="match status" value="1"/>
</dbReference>
<dbReference type="SUPFAM" id="SSF53474">
    <property type="entry name" value="alpha/beta-Hydrolases"/>
    <property type="match status" value="1"/>
</dbReference>
<dbReference type="RefSeq" id="WP_189028945.1">
    <property type="nucleotide sequence ID" value="NZ_BMNE01000003.1"/>
</dbReference>
<proteinExistence type="predicted"/>
<gene>
    <name evidence="2" type="ORF">GCM10011610_33350</name>
</gene>
<dbReference type="InterPro" id="IPR050266">
    <property type="entry name" value="AB_hydrolase_sf"/>
</dbReference>
<dbReference type="PANTHER" id="PTHR43798">
    <property type="entry name" value="MONOACYLGLYCEROL LIPASE"/>
    <property type="match status" value="1"/>
</dbReference>
<dbReference type="InterPro" id="IPR000073">
    <property type="entry name" value="AB_hydrolase_1"/>
</dbReference>
<name>A0ABQ2KIK6_9NOCA</name>
<dbReference type="InterPro" id="IPR029058">
    <property type="entry name" value="AB_hydrolase_fold"/>
</dbReference>
<comment type="caution">
    <text evidence="2">The sequence shown here is derived from an EMBL/GenBank/DDBJ whole genome shotgun (WGS) entry which is preliminary data.</text>
</comment>
<accession>A0ABQ2KIK6</accession>
<sequence length="266" mass="28506">MTQISHVRRGTGSPIVLVHGLGSRWQIFAPVIDLLAEQHEVIAVDLPGFGASPPLPGIRPGPRGYASWLTQWFSDNEIRRPHVVGSSMGGGIGIELGRTGVASAVTAFSPVGFYGKPGLRWVQGSLTAMRTVARSAGPGLDRAVEHRLGRAALLSVMFGRPTRVDPDAARVALAGLAGASSFTDARDDFATYVLDPDDDPGALRDIPVTIAWGTRDVVLIHRTQSARAREVLPFARHLDLPGCGHLPFSDDPQLCTRTILDNRRTS</sequence>
<dbReference type="Gene3D" id="3.40.50.1820">
    <property type="entry name" value="alpha/beta hydrolase"/>
    <property type="match status" value="1"/>
</dbReference>
<evidence type="ECO:0000259" key="1">
    <source>
        <dbReference type="Pfam" id="PF12697"/>
    </source>
</evidence>
<dbReference type="Proteomes" id="UP000658127">
    <property type="component" value="Unassembled WGS sequence"/>
</dbReference>
<feature type="domain" description="AB hydrolase-1" evidence="1">
    <location>
        <begin position="15"/>
        <end position="254"/>
    </location>
</feature>
<dbReference type="Pfam" id="PF12697">
    <property type="entry name" value="Abhydrolase_6"/>
    <property type="match status" value="1"/>
</dbReference>
<evidence type="ECO:0000313" key="3">
    <source>
        <dbReference type="Proteomes" id="UP000658127"/>
    </source>
</evidence>
<evidence type="ECO:0000313" key="2">
    <source>
        <dbReference type="EMBL" id="GGN82189.1"/>
    </source>
</evidence>